<proteinExistence type="predicted"/>
<accession>A0AAV7KE42</accession>
<reference evidence="1 2" key="1">
    <citation type="journal article" date="2023" name="BMC Biol.">
        <title>The compact genome of the sponge Oopsacas minuta (Hexactinellida) is lacking key metazoan core genes.</title>
        <authorList>
            <person name="Santini S."/>
            <person name="Schenkelaars Q."/>
            <person name="Jourda C."/>
            <person name="Duchesne M."/>
            <person name="Belahbib H."/>
            <person name="Rocher C."/>
            <person name="Selva M."/>
            <person name="Riesgo A."/>
            <person name="Vervoort M."/>
            <person name="Leys S.P."/>
            <person name="Kodjabachian L."/>
            <person name="Le Bivic A."/>
            <person name="Borchiellini C."/>
            <person name="Claverie J.M."/>
            <person name="Renard E."/>
        </authorList>
    </citation>
    <scope>NUCLEOTIDE SEQUENCE [LARGE SCALE GENOMIC DNA]</scope>
    <source>
        <strain evidence="1">SPO-2</strain>
    </source>
</reference>
<name>A0AAV7KE42_9METZ</name>
<keyword evidence="2" id="KW-1185">Reference proteome</keyword>
<evidence type="ECO:0000313" key="2">
    <source>
        <dbReference type="Proteomes" id="UP001165289"/>
    </source>
</evidence>
<dbReference type="Proteomes" id="UP001165289">
    <property type="component" value="Unassembled WGS sequence"/>
</dbReference>
<dbReference type="EMBL" id="JAKMXF010000055">
    <property type="protein sequence ID" value="KAI6659597.1"/>
    <property type="molecule type" value="Genomic_DNA"/>
</dbReference>
<evidence type="ECO:0000313" key="1">
    <source>
        <dbReference type="EMBL" id="KAI6659597.1"/>
    </source>
</evidence>
<protein>
    <submittedName>
        <fullName evidence="1">Uncharacterized protein</fullName>
    </submittedName>
</protein>
<sequence>MEIEASPESIYKLLQVMDRGALKWPSGIVINVLVCLWKIFTSIEQQPQLFQELIEGPSRQIIVNLTLRVLENEEGEYWRNMCPNCNTIGWDILNKLLTTGANCFLSNKVKNLNALHKLEVENTRKLKKIKST</sequence>
<comment type="caution">
    <text evidence="1">The sequence shown here is derived from an EMBL/GenBank/DDBJ whole genome shotgun (WGS) entry which is preliminary data.</text>
</comment>
<organism evidence="1 2">
    <name type="scientific">Oopsacas minuta</name>
    <dbReference type="NCBI Taxonomy" id="111878"/>
    <lineage>
        <taxon>Eukaryota</taxon>
        <taxon>Metazoa</taxon>
        <taxon>Porifera</taxon>
        <taxon>Hexactinellida</taxon>
        <taxon>Hexasterophora</taxon>
        <taxon>Lyssacinosida</taxon>
        <taxon>Leucopsacidae</taxon>
        <taxon>Oopsacas</taxon>
    </lineage>
</organism>
<dbReference type="AlphaFoldDB" id="A0AAV7KE42"/>
<gene>
    <name evidence="1" type="ORF">LOD99_14520</name>
</gene>